<protein>
    <recommendedName>
        <fullName evidence="9">Ionotropic glutamate receptor C-terminal domain-containing protein</fullName>
    </recommendedName>
</protein>
<keyword evidence="7" id="KW-0675">Receptor</keyword>
<evidence type="ECO:0000256" key="7">
    <source>
        <dbReference type="ARBA" id="ARBA00023170"/>
    </source>
</evidence>
<dbReference type="GO" id="GO:0015276">
    <property type="term" value="F:ligand-gated monoatomic ion channel activity"/>
    <property type="evidence" value="ECO:0007669"/>
    <property type="project" value="InterPro"/>
</dbReference>
<evidence type="ECO:0000313" key="11">
    <source>
        <dbReference type="Proteomes" id="UP000069272"/>
    </source>
</evidence>
<dbReference type="VEuPathDB" id="VectorBase:AALB002535"/>
<keyword evidence="5" id="KW-1133">Transmembrane helix</keyword>
<feature type="domain" description="Ionotropic glutamate receptor C-terminal" evidence="9">
    <location>
        <begin position="313"/>
        <end position="579"/>
    </location>
</feature>
<dbReference type="Pfam" id="PF00060">
    <property type="entry name" value="Lig_chan"/>
    <property type="match status" value="1"/>
</dbReference>
<evidence type="ECO:0000256" key="1">
    <source>
        <dbReference type="ARBA" id="ARBA00004651"/>
    </source>
</evidence>
<keyword evidence="3" id="KW-1003">Cell membrane</keyword>
<dbReference type="EnsemblMetazoa" id="AALB002535-RA">
    <property type="protein sequence ID" value="AALB002535-PA"/>
    <property type="gene ID" value="AALB002535"/>
</dbReference>
<comment type="similarity">
    <text evidence="2">Belongs to the glutamate-gated ion channel (TC 1.A.10.1) family.</text>
</comment>
<dbReference type="GO" id="GO:0050906">
    <property type="term" value="P:detection of stimulus involved in sensory perception"/>
    <property type="evidence" value="ECO:0007669"/>
    <property type="project" value="UniProtKB-ARBA"/>
</dbReference>
<sequence length="1202" mass="134811">MSLIIDSREDSLASAEYSASLGFLLNHLVLRYLAHYFAICLLKSRIDDHALNYFSVEIPTIVIEYAGEDFNQRLLNGVDAGCQAFIATEHTAGPFFDSFLSVHDGAVQRSMEKRLIILLQPNSSVFHIYDGAPITIVPRLIEKIALANPENHLEPSADPAVEHFPDKFANMNGRRLRLGAVPYLPNVHVVDVPLGEGNGRYILPSKPNVSAQIDGTELWLVVLFCEIANCTTEIMLASKWGTVFDNGTKVGLIGAPAEHQVDITFAGLYTWYSSFQYLAFTAVHSRSGCTCIVAKPQIIANWRTPFLSFSGPLWGAVALALLTGAVAVLIMARIRQRILNLTHVVRYTFSDAVLVMIGFFMEQSVPMPNELAASCLLFGTLMFAGFMIGSSYNGGLASTMIVPQYEPCVNNVHELAQAHMPWIGVSVSWIYSILRAYQPDMLTLLKTFREWDEEKIARNAGDRDVAIIVERMEYGHFAFPTMSIESMKGRQMLTDDVYWESVIGMCTKTWPARARFDRMVLDLKAFGILAHWEFIGVIRFLSLQSQQIIRYSRDSVGDECTPLRISNISGALLILAVGLVSSSVVFLGELFDYQSVCVVRDLGEDIRCEGGLPGIVFYLSLATTPLPQSNELDVNDLHAAIEAGCGGFVIGELALLPWLEQFHPAHQRSLQRIPNKRLIAIVSQLDEKLRHALLLHRDVLEQLVNVLLIVPNVTNAVIRLHTIELVEGSTFDYRLIDEISVERVPSMSSYLESYFPDRLQNLRGRRIRVTTASYPPYAMWQEVPPGQGNADVVGDSRPRTVQLAGFEFLLILEFCRRHNCTVEIPLYTWYVLVDSIRCTNEADPNDGAYRLFRESWFQVASLTMPIEAAHVSCLVPKPQLLPFWQTPFRSFPPNLWLMVGLAFAAGTAAIYLIECAHDRLAMRAISVREGYECFYLVDALFVIFKLHVGQSLGVRYDRLVAGLILLVALLFGGFMIENSYAGALASLLTLPQYERSIDTVADFVANGMRWTGGTEAWMNTLAGTTQPDLVRIRDSFVVHDADDETVARLPFTDRRMGYVYERLQFGNYGYGSRITWNASLRLQPLREDVFHEFTVGACRKVWPLRASLDALLLTLHQSGIFHYWELTSVIRHVGLGIQRNIANARVRDPDHEPIRLSVDHFLGVFFILFSGLCLASVCFVGEILVYKVKVARSNRRGLNDLK</sequence>
<dbReference type="PANTHER" id="PTHR42643">
    <property type="entry name" value="IONOTROPIC RECEPTOR 20A-RELATED"/>
    <property type="match status" value="1"/>
</dbReference>
<evidence type="ECO:0000256" key="8">
    <source>
        <dbReference type="ARBA" id="ARBA00023180"/>
    </source>
</evidence>
<organism evidence="10 11">
    <name type="scientific">Anopheles albimanus</name>
    <name type="common">New world malaria mosquito</name>
    <dbReference type="NCBI Taxonomy" id="7167"/>
    <lineage>
        <taxon>Eukaryota</taxon>
        <taxon>Metazoa</taxon>
        <taxon>Ecdysozoa</taxon>
        <taxon>Arthropoda</taxon>
        <taxon>Hexapoda</taxon>
        <taxon>Insecta</taxon>
        <taxon>Pterygota</taxon>
        <taxon>Neoptera</taxon>
        <taxon>Endopterygota</taxon>
        <taxon>Diptera</taxon>
        <taxon>Nematocera</taxon>
        <taxon>Culicoidea</taxon>
        <taxon>Culicidae</taxon>
        <taxon>Anophelinae</taxon>
        <taxon>Anopheles</taxon>
    </lineage>
</organism>
<accession>A0A182F7R9</accession>
<evidence type="ECO:0000256" key="3">
    <source>
        <dbReference type="ARBA" id="ARBA00022475"/>
    </source>
</evidence>
<reference evidence="10" key="2">
    <citation type="submission" date="2022-08" db="UniProtKB">
        <authorList>
            <consortium name="EnsemblMetazoa"/>
        </authorList>
    </citation>
    <scope>IDENTIFICATION</scope>
    <source>
        <strain evidence="10">STECLA/ALBI9_A</strain>
    </source>
</reference>
<dbReference type="InterPro" id="IPR001320">
    <property type="entry name" value="Iontro_rcpt_C"/>
</dbReference>
<keyword evidence="6" id="KW-0472">Membrane</keyword>
<evidence type="ECO:0000313" key="10">
    <source>
        <dbReference type="EnsemblMetazoa" id="AALB002535-PA"/>
    </source>
</evidence>
<evidence type="ECO:0000256" key="6">
    <source>
        <dbReference type="ARBA" id="ARBA00023136"/>
    </source>
</evidence>
<name>A0A182F7R9_ANOAL</name>
<dbReference type="VEuPathDB" id="VectorBase:AALB20_030371"/>
<keyword evidence="4" id="KW-0812">Transmembrane</keyword>
<reference evidence="10 11" key="1">
    <citation type="journal article" date="2017" name="G3 (Bethesda)">
        <title>The Physical Genome Mapping of Anopheles albimanus Corrected Scaffold Misassemblies and Identified Interarm Rearrangements in Genus Anopheles.</title>
        <authorList>
            <person name="Artemov G.N."/>
            <person name="Peery A.N."/>
            <person name="Jiang X."/>
            <person name="Tu Z."/>
            <person name="Stegniy V.N."/>
            <person name="Sharakhova M.V."/>
            <person name="Sharakhov I.V."/>
        </authorList>
    </citation>
    <scope>NUCLEOTIDE SEQUENCE [LARGE SCALE GENOMIC DNA]</scope>
    <source>
        <strain evidence="10 11">ALBI9_A</strain>
    </source>
</reference>
<dbReference type="SUPFAM" id="SSF53850">
    <property type="entry name" value="Periplasmic binding protein-like II"/>
    <property type="match status" value="2"/>
</dbReference>
<dbReference type="VEuPathDB" id="VectorBase:AALB20_031172"/>
<comment type="subcellular location">
    <subcellularLocation>
        <location evidence="1">Cell membrane</location>
        <topology evidence="1">Multi-pass membrane protein</topology>
    </subcellularLocation>
</comment>
<dbReference type="PANTHER" id="PTHR42643:SF40">
    <property type="entry name" value="IONOTROPIC RECEPTOR 41A-RELATED"/>
    <property type="match status" value="1"/>
</dbReference>
<dbReference type="STRING" id="7167.A0A182F7R9"/>
<evidence type="ECO:0000259" key="9">
    <source>
        <dbReference type="Pfam" id="PF00060"/>
    </source>
</evidence>
<dbReference type="InterPro" id="IPR052192">
    <property type="entry name" value="Insect_Ionotropic_Sensory_Rcpt"/>
</dbReference>
<dbReference type="Gene3D" id="1.10.287.70">
    <property type="match status" value="2"/>
</dbReference>
<dbReference type="AlphaFoldDB" id="A0A182F7R9"/>
<dbReference type="Proteomes" id="UP000069272">
    <property type="component" value="Chromosome 2R"/>
</dbReference>
<evidence type="ECO:0000256" key="2">
    <source>
        <dbReference type="ARBA" id="ARBA00008685"/>
    </source>
</evidence>
<keyword evidence="11" id="KW-1185">Reference proteome</keyword>
<evidence type="ECO:0000256" key="5">
    <source>
        <dbReference type="ARBA" id="ARBA00022989"/>
    </source>
</evidence>
<evidence type="ECO:0000256" key="4">
    <source>
        <dbReference type="ARBA" id="ARBA00022692"/>
    </source>
</evidence>
<dbReference type="GO" id="GO:0005886">
    <property type="term" value="C:plasma membrane"/>
    <property type="evidence" value="ECO:0007669"/>
    <property type="project" value="UniProtKB-SubCell"/>
</dbReference>
<keyword evidence="8" id="KW-0325">Glycoprotein</keyword>
<proteinExistence type="inferred from homology"/>